<dbReference type="RefSeq" id="WP_018451076.1">
    <property type="nucleotide sequence ID" value="NZ_AP019827.1"/>
</dbReference>
<dbReference type="InterPro" id="IPR036291">
    <property type="entry name" value="NAD(P)-bd_dom_sf"/>
</dbReference>
<reference evidence="2 3" key="1">
    <citation type="submission" date="2019-07" db="EMBL/GenBank/DDBJ databases">
        <title>Complete Genome Sequence of Leptotrichia shahii Strain JCM 16776.</title>
        <authorList>
            <person name="Watanabe S."/>
            <person name="Cui L."/>
        </authorList>
    </citation>
    <scope>NUCLEOTIDE SEQUENCE [LARGE SCALE GENOMIC DNA]</scope>
    <source>
        <strain evidence="2 3">JCM16776</strain>
    </source>
</reference>
<dbReference type="KEGG" id="lsz:JCM16776_1906"/>
<dbReference type="Gene3D" id="3.90.25.10">
    <property type="entry name" value="UDP-galactose 4-epimerase, domain 1"/>
    <property type="match status" value="1"/>
</dbReference>
<dbReference type="Gene3D" id="3.40.50.720">
    <property type="entry name" value="NAD(P)-binding Rossmann-like Domain"/>
    <property type="match status" value="1"/>
</dbReference>
<keyword evidence="3" id="KW-1185">Reference proteome</keyword>
<proteinExistence type="predicted"/>
<dbReference type="Pfam" id="PF16363">
    <property type="entry name" value="GDP_Man_Dehyd"/>
    <property type="match status" value="1"/>
</dbReference>
<dbReference type="SUPFAM" id="SSF51735">
    <property type="entry name" value="NAD(P)-binding Rossmann-fold domains"/>
    <property type="match status" value="1"/>
</dbReference>
<dbReference type="STRING" id="1122172.GCA_000373045_01456"/>
<dbReference type="Proteomes" id="UP000322617">
    <property type="component" value="Chromosome"/>
</dbReference>
<gene>
    <name evidence="2" type="ORF">JCM16776_1906</name>
</gene>
<protein>
    <submittedName>
        <fullName evidence="2">GDP-6-deoxy-D-mannose reductase</fullName>
    </submittedName>
</protein>
<accession>A0A510JQM3</accession>
<dbReference type="PANTHER" id="PTHR43000">
    <property type="entry name" value="DTDP-D-GLUCOSE 4,6-DEHYDRATASE-RELATED"/>
    <property type="match status" value="1"/>
</dbReference>
<feature type="domain" description="NAD(P)-binding" evidence="1">
    <location>
        <begin position="7"/>
        <end position="304"/>
    </location>
</feature>
<organism evidence="2 3">
    <name type="scientific">Leptotrichia shahii</name>
    <dbReference type="NCBI Taxonomy" id="157691"/>
    <lineage>
        <taxon>Bacteria</taxon>
        <taxon>Fusobacteriati</taxon>
        <taxon>Fusobacteriota</taxon>
        <taxon>Fusobacteriia</taxon>
        <taxon>Fusobacteriales</taxon>
        <taxon>Leptotrichiaceae</taxon>
        <taxon>Leptotrichia</taxon>
    </lineage>
</organism>
<sequence>MINIKALVIGATGFVGSYLIEEIKNSLLCDIIATNLEREMIYQNNIILKKLDILDYNSVFSLINENKPEYIFHLAAQSSVSLAWKKPELTADININGSLNILEAVKNINYNPKILMIGSGEEYGYIEKVPIVEETPLKPGNIYAVTKACQNMISKVYCKAYDMKVIMVRSFNHIGPNQSSTFVISDFCKQVAEIEKGVRSPILKVGNLNAKRDFLDVRDVVRAYTKLIQFGKSGETYNVGRGQSIKISEVLNIILKNSNKEINVEIDKNKLRPLDVPIIEPSINKIYTATGWKPEISLEESIKDILTYWRKNI</sequence>
<evidence type="ECO:0000313" key="3">
    <source>
        <dbReference type="Proteomes" id="UP000322617"/>
    </source>
</evidence>
<dbReference type="AlphaFoldDB" id="A0A510JQM3"/>
<dbReference type="EMBL" id="AP019827">
    <property type="protein sequence ID" value="BBM41660.1"/>
    <property type="molecule type" value="Genomic_DNA"/>
</dbReference>
<name>A0A510JQM3_9FUSO</name>
<dbReference type="InterPro" id="IPR016040">
    <property type="entry name" value="NAD(P)-bd_dom"/>
</dbReference>
<evidence type="ECO:0000259" key="1">
    <source>
        <dbReference type="Pfam" id="PF16363"/>
    </source>
</evidence>
<evidence type="ECO:0000313" key="2">
    <source>
        <dbReference type="EMBL" id="BBM41660.1"/>
    </source>
</evidence>